<evidence type="ECO:0000256" key="8">
    <source>
        <dbReference type="SAM" id="MobiDB-lite"/>
    </source>
</evidence>
<dbReference type="EMBL" id="BAABGP010000008">
    <property type="protein sequence ID" value="GAA4482179.1"/>
    <property type="molecule type" value="Genomic_DNA"/>
</dbReference>
<dbReference type="EC" id="2.5.1.145" evidence="7"/>
<feature type="transmembrane region" description="Helical" evidence="7">
    <location>
        <begin position="146"/>
        <end position="164"/>
    </location>
</feature>
<dbReference type="RefSeq" id="WP_345185275.1">
    <property type="nucleotide sequence ID" value="NZ_BAABGP010000008.1"/>
</dbReference>
<proteinExistence type="inferred from homology"/>
<comment type="catalytic activity">
    <reaction evidence="7">
        <text>L-cysteinyl-[prolipoprotein] + a 1,2-diacyl-sn-glycero-3-phospho-(1'-sn-glycerol) = an S-1,2-diacyl-sn-glyceryl-L-cysteinyl-[prolipoprotein] + sn-glycerol 1-phosphate + H(+)</text>
        <dbReference type="Rhea" id="RHEA:56712"/>
        <dbReference type="Rhea" id="RHEA-COMP:14679"/>
        <dbReference type="Rhea" id="RHEA-COMP:14680"/>
        <dbReference type="ChEBI" id="CHEBI:15378"/>
        <dbReference type="ChEBI" id="CHEBI:29950"/>
        <dbReference type="ChEBI" id="CHEBI:57685"/>
        <dbReference type="ChEBI" id="CHEBI:64716"/>
        <dbReference type="ChEBI" id="CHEBI:140658"/>
        <dbReference type="EC" id="2.5.1.145"/>
    </reaction>
</comment>
<evidence type="ECO:0000256" key="1">
    <source>
        <dbReference type="ARBA" id="ARBA00007150"/>
    </source>
</evidence>
<dbReference type="GO" id="GO:0016740">
    <property type="term" value="F:transferase activity"/>
    <property type="evidence" value="ECO:0007669"/>
    <property type="project" value="UniProtKB-KW"/>
</dbReference>
<feature type="binding site" evidence="7">
    <location>
        <position position="162"/>
    </location>
    <ligand>
        <name>a 1,2-diacyl-sn-glycero-3-phospho-(1'-sn-glycerol)</name>
        <dbReference type="ChEBI" id="CHEBI:64716"/>
    </ligand>
</feature>
<dbReference type="Proteomes" id="UP001500731">
    <property type="component" value="Unassembled WGS sequence"/>
</dbReference>
<evidence type="ECO:0000313" key="10">
    <source>
        <dbReference type="Proteomes" id="UP001500731"/>
    </source>
</evidence>
<evidence type="ECO:0000313" key="9">
    <source>
        <dbReference type="EMBL" id="GAA4482179.1"/>
    </source>
</evidence>
<dbReference type="HAMAP" id="MF_01147">
    <property type="entry name" value="Lgt"/>
    <property type="match status" value="1"/>
</dbReference>
<dbReference type="PROSITE" id="PS01311">
    <property type="entry name" value="LGT"/>
    <property type="match status" value="1"/>
</dbReference>
<dbReference type="InterPro" id="IPR001640">
    <property type="entry name" value="Lgt"/>
</dbReference>
<comment type="subcellular location">
    <subcellularLocation>
        <location evidence="7">Cell membrane</location>
        <topology evidence="7">Multi-pass membrane protein</topology>
    </subcellularLocation>
</comment>
<reference evidence="10" key="1">
    <citation type="journal article" date="2019" name="Int. J. Syst. Evol. Microbiol.">
        <title>The Global Catalogue of Microorganisms (GCM) 10K type strain sequencing project: providing services to taxonomists for standard genome sequencing and annotation.</title>
        <authorList>
            <consortium name="The Broad Institute Genomics Platform"/>
            <consortium name="The Broad Institute Genome Sequencing Center for Infectious Disease"/>
            <person name="Wu L."/>
            <person name="Ma J."/>
        </authorList>
    </citation>
    <scope>NUCLEOTIDE SEQUENCE [LARGE SCALE GENOMIC DNA]</scope>
    <source>
        <strain evidence="10">JCM 17839</strain>
    </source>
</reference>
<keyword evidence="5 7" id="KW-1133">Transmembrane helix</keyword>
<keyword evidence="2 7" id="KW-1003">Cell membrane</keyword>
<evidence type="ECO:0000256" key="7">
    <source>
        <dbReference type="HAMAP-Rule" id="MF_01147"/>
    </source>
</evidence>
<keyword evidence="4 7" id="KW-0812">Transmembrane</keyword>
<keyword evidence="10" id="KW-1185">Reference proteome</keyword>
<sequence length="339" mass="36621">MSFALHSALSSAAGLGVHASIPSPPISSFQVGPFTIHYYALCIIAGIIVATFMTNNRLTKRGAERWVVVDICIIAVPLAIIAARIFHVLTHPGFYFGPGANTWNPFQPGSVWAIWEGGIAIFGALIGGGIGAWLGCRWTGVRFSTFADALAPGLILAQAFGRFGNYFNHELFGLPTNLPWGLEIESTNAAFPAGLAPGTLFHPTFLYEVIWNTLGCLFLLWLGRRLRLQWGKLFAVYLIWYGAGRAVWESIRIDPSEIYFGLRTNVWAALAAVVLGIVILFVQTRRHTGFESSAYQPGRQPKKADVESQDDQSEYVDLSAPEAGGADSEAAATSTAAAG</sequence>
<evidence type="ECO:0000256" key="3">
    <source>
        <dbReference type="ARBA" id="ARBA00022679"/>
    </source>
</evidence>
<organism evidence="9 10">
    <name type="scientific">Microbacterium panaciterrae</name>
    <dbReference type="NCBI Taxonomy" id="985759"/>
    <lineage>
        <taxon>Bacteria</taxon>
        <taxon>Bacillati</taxon>
        <taxon>Actinomycetota</taxon>
        <taxon>Actinomycetes</taxon>
        <taxon>Micrococcales</taxon>
        <taxon>Microbacteriaceae</taxon>
        <taxon>Microbacterium</taxon>
    </lineage>
</organism>
<gene>
    <name evidence="9" type="primary">lgt_1</name>
    <name evidence="7" type="synonym">lgt</name>
    <name evidence="9" type="ORF">GCM10023171_11760</name>
</gene>
<keyword evidence="3 7" id="KW-0808">Transferase</keyword>
<feature type="transmembrane region" description="Helical" evidence="7">
    <location>
        <begin position="260"/>
        <end position="282"/>
    </location>
</feature>
<name>A0ABP8P7W0_9MICO</name>
<comment type="similarity">
    <text evidence="1 7">Belongs to the Lgt family.</text>
</comment>
<comment type="function">
    <text evidence="7">Catalyzes the transfer of the diacylglyceryl group from phosphatidylglycerol to the sulfhydryl group of the N-terminal cysteine of a prolipoprotein, the first step in the formation of mature lipoproteins.</text>
</comment>
<dbReference type="PANTHER" id="PTHR30589">
    <property type="entry name" value="PROLIPOPROTEIN DIACYLGLYCERYL TRANSFERASE"/>
    <property type="match status" value="1"/>
</dbReference>
<feature type="transmembrane region" description="Helical" evidence="7">
    <location>
        <begin position="35"/>
        <end position="54"/>
    </location>
</feature>
<feature type="region of interest" description="Disordered" evidence="8">
    <location>
        <begin position="292"/>
        <end position="339"/>
    </location>
</feature>
<protein>
    <recommendedName>
        <fullName evidence="7">Phosphatidylglycerol--prolipoprotein diacylglyceryl transferase</fullName>
        <ecNumber evidence="7">2.5.1.145</ecNumber>
    </recommendedName>
</protein>
<keyword evidence="6 7" id="KW-0472">Membrane</keyword>
<evidence type="ECO:0000256" key="2">
    <source>
        <dbReference type="ARBA" id="ARBA00022475"/>
    </source>
</evidence>
<feature type="transmembrane region" description="Helical" evidence="7">
    <location>
        <begin position="205"/>
        <end position="223"/>
    </location>
</feature>
<comment type="caution">
    <text evidence="9">The sequence shown here is derived from an EMBL/GenBank/DDBJ whole genome shotgun (WGS) entry which is preliminary data.</text>
</comment>
<evidence type="ECO:0000256" key="4">
    <source>
        <dbReference type="ARBA" id="ARBA00022692"/>
    </source>
</evidence>
<evidence type="ECO:0000256" key="6">
    <source>
        <dbReference type="ARBA" id="ARBA00023136"/>
    </source>
</evidence>
<evidence type="ECO:0000256" key="5">
    <source>
        <dbReference type="ARBA" id="ARBA00022989"/>
    </source>
</evidence>
<dbReference type="NCBIfam" id="TIGR00544">
    <property type="entry name" value="lgt"/>
    <property type="match status" value="1"/>
</dbReference>
<feature type="transmembrane region" description="Helical" evidence="7">
    <location>
        <begin position="109"/>
        <end position="134"/>
    </location>
</feature>
<dbReference type="PANTHER" id="PTHR30589:SF0">
    <property type="entry name" value="PHOSPHATIDYLGLYCEROL--PROLIPOPROTEIN DIACYLGLYCERYL TRANSFERASE"/>
    <property type="match status" value="1"/>
</dbReference>
<comment type="pathway">
    <text evidence="7">Protein modification; lipoprotein biosynthesis (diacylglyceryl transfer).</text>
</comment>
<feature type="transmembrane region" description="Helical" evidence="7">
    <location>
        <begin position="230"/>
        <end position="248"/>
    </location>
</feature>
<feature type="transmembrane region" description="Helical" evidence="7">
    <location>
        <begin position="66"/>
        <end position="89"/>
    </location>
</feature>
<feature type="compositionally biased region" description="Low complexity" evidence="8">
    <location>
        <begin position="319"/>
        <end position="339"/>
    </location>
</feature>
<dbReference type="Pfam" id="PF01790">
    <property type="entry name" value="LGT"/>
    <property type="match status" value="1"/>
</dbReference>
<accession>A0ABP8P7W0</accession>